<proteinExistence type="inferred from homology"/>
<evidence type="ECO:0000313" key="5">
    <source>
        <dbReference type="Proteomes" id="UP000859505"/>
    </source>
</evidence>
<dbReference type="Proteomes" id="UP000859505">
    <property type="component" value="Unassembled WGS sequence"/>
</dbReference>
<dbReference type="EMBL" id="DACTUL010000003">
    <property type="protein sequence ID" value="HAT6343000.1"/>
    <property type="molecule type" value="Genomic_DNA"/>
</dbReference>
<reference evidence="4" key="2">
    <citation type="submission" date="2020-01" db="EMBL/GenBank/DDBJ databases">
        <authorList>
            <consortium name="NCBI Pathogen Detection Project"/>
        </authorList>
    </citation>
    <scope>NUCLEOTIDE SEQUENCE</scope>
    <source>
        <strain evidence="4">OLC2673_Aeromonas</strain>
    </source>
</reference>
<dbReference type="RefSeq" id="WP_408789719.1">
    <property type="nucleotide sequence ID" value="NZ_JBGWTT010000004.1"/>
</dbReference>
<evidence type="ECO:0000256" key="2">
    <source>
        <dbReference type="ARBA" id="ARBA00007637"/>
    </source>
</evidence>
<dbReference type="SUPFAM" id="SSF51735">
    <property type="entry name" value="NAD(P)-binding Rossmann-fold domains"/>
    <property type="match status" value="1"/>
</dbReference>
<comment type="pathway">
    <text evidence="1">Bacterial outer membrane biogenesis; LPS O-antigen biosynthesis.</text>
</comment>
<dbReference type="AlphaFoldDB" id="A0AAD3U839"/>
<comment type="similarity">
    <text evidence="2">Belongs to the NAD(P)-dependent epimerase/dehydratase family.</text>
</comment>
<accession>A0AAD3U839</accession>
<feature type="domain" description="NAD-dependent epimerase/dehydratase" evidence="3">
    <location>
        <begin position="13"/>
        <end position="230"/>
    </location>
</feature>
<dbReference type="InterPro" id="IPR036291">
    <property type="entry name" value="NAD(P)-bd_dom_sf"/>
</dbReference>
<dbReference type="Gene3D" id="3.40.50.720">
    <property type="entry name" value="NAD(P)-binding Rossmann-like Domain"/>
    <property type="match status" value="1"/>
</dbReference>
<reference evidence="4" key="1">
    <citation type="journal article" date="2018" name="Genome Biol.">
        <title>SKESA: strategic k-mer extension for scrupulous assemblies.</title>
        <authorList>
            <person name="Souvorov A."/>
            <person name="Agarwala R."/>
            <person name="Lipman D.J."/>
        </authorList>
    </citation>
    <scope>NUCLEOTIDE SEQUENCE</scope>
    <source>
        <strain evidence="4">OLC2673_Aeromonas</strain>
    </source>
</reference>
<organism evidence="4 5">
    <name type="scientific">Aeromonas hydrophila</name>
    <dbReference type="NCBI Taxonomy" id="644"/>
    <lineage>
        <taxon>Bacteria</taxon>
        <taxon>Pseudomonadati</taxon>
        <taxon>Pseudomonadota</taxon>
        <taxon>Gammaproteobacteria</taxon>
        <taxon>Aeromonadales</taxon>
        <taxon>Aeromonadaceae</taxon>
        <taxon>Aeromonas</taxon>
    </lineage>
</organism>
<sequence length="326" mass="35830">MTCAENDVPVKFLLTGGSGFVGASVIECCFVKNCLFRLAIRDRKRFDETVFDLFHIPNEINGSTNWLNAFSEVSCVIHLAALAHNKVGESNAYKDVNVNGTLHLAREAARHGVKRFVFVSSIGVNGTATDAHPFFINSVINPHNAYTRSKYEAELGLKRISEETGLEVVIVRPTLVYGFNAPGNFYLLTKLVNKMPVLPFGLANNKRDFIAVQNLADLLITCATHPKAAGHTFLASDMETVSIKQFTNAIADGLGKKLFQLPIPVSLIRLAGKLMGKTAMVEQLVGNLQVDSSNIIEVLDWTPPLTMKQAMATLRNSGRRNYDSFN</sequence>
<comment type="caution">
    <text evidence="4">The sequence shown here is derived from an EMBL/GenBank/DDBJ whole genome shotgun (WGS) entry which is preliminary data.</text>
</comment>
<gene>
    <name evidence="4" type="ORF">JAJ28_000683</name>
</gene>
<dbReference type="Pfam" id="PF01370">
    <property type="entry name" value="Epimerase"/>
    <property type="match status" value="1"/>
</dbReference>
<dbReference type="InterPro" id="IPR001509">
    <property type="entry name" value="Epimerase_deHydtase"/>
</dbReference>
<evidence type="ECO:0000313" key="4">
    <source>
        <dbReference type="EMBL" id="HAT6343000.1"/>
    </source>
</evidence>
<evidence type="ECO:0000256" key="1">
    <source>
        <dbReference type="ARBA" id="ARBA00005125"/>
    </source>
</evidence>
<dbReference type="PANTHER" id="PTHR43000">
    <property type="entry name" value="DTDP-D-GLUCOSE 4,6-DEHYDRATASE-RELATED"/>
    <property type="match status" value="1"/>
</dbReference>
<evidence type="ECO:0000259" key="3">
    <source>
        <dbReference type="Pfam" id="PF01370"/>
    </source>
</evidence>
<protein>
    <submittedName>
        <fullName evidence="4">NAD-dependent epimerase/dehydratase family protein</fullName>
    </submittedName>
</protein>
<name>A0AAD3U839_AERHY</name>